<organism evidence="1 2">
    <name type="scientific">Pleurotus ostreatus (strain PC15)</name>
    <name type="common">Oyster mushroom</name>
    <dbReference type="NCBI Taxonomy" id="1137138"/>
    <lineage>
        <taxon>Eukaryota</taxon>
        <taxon>Fungi</taxon>
        <taxon>Dikarya</taxon>
        <taxon>Basidiomycota</taxon>
        <taxon>Agaricomycotina</taxon>
        <taxon>Agaricomycetes</taxon>
        <taxon>Agaricomycetidae</taxon>
        <taxon>Agaricales</taxon>
        <taxon>Pleurotineae</taxon>
        <taxon>Pleurotaceae</taxon>
        <taxon>Pleurotus</taxon>
    </lineage>
</organism>
<protein>
    <submittedName>
        <fullName evidence="1">Uncharacterized protein</fullName>
    </submittedName>
</protein>
<accession>A0A067NP61</accession>
<sequence length="116" mass="12559">GAPHAISDITPAAGWVILDCDANSMAQDIRLTRNSPLLVSHLFDGAGPVHKYVRLPENCGSEPFARVANLRVHENQSIPEHAASKISRRDGTAPQVFAISIDDDVRTIVVKIPNNN</sequence>
<feature type="non-terminal residue" evidence="1">
    <location>
        <position position="1"/>
    </location>
</feature>
<evidence type="ECO:0000313" key="2">
    <source>
        <dbReference type="Proteomes" id="UP000027073"/>
    </source>
</evidence>
<reference evidence="2" key="1">
    <citation type="journal article" date="2014" name="Proc. Natl. Acad. Sci. U.S.A.">
        <title>Extensive sampling of basidiomycete genomes demonstrates inadequacy of the white-rot/brown-rot paradigm for wood decay fungi.</title>
        <authorList>
            <person name="Riley R."/>
            <person name="Salamov A.A."/>
            <person name="Brown D.W."/>
            <person name="Nagy L.G."/>
            <person name="Floudas D."/>
            <person name="Held B.W."/>
            <person name="Levasseur A."/>
            <person name="Lombard V."/>
            <person name="Morin E."/>
            <person name="Otillar R."/>
            <person name="Lindquist E.A."/>
            <person name="Sun H."/>
            <person name="LaButti K.M."/>
            <person name="Schmutz J."/>
            <person name="Jabbour D."/>
            <person name="Luo H."/>
            <person name="Baker S.E."/>
            <person name="Pisabarro A.G."/>
            <person name="Walton J.D."/>
            <person name="Blanchette R.A."/>
            <person name="Henrissat B."/>
            <person name="Martin F."/>
            <person name="Cullen D."/>
            <person name="Hibbett D.S."/>
            <person name="Grigoriev I.V."/>
        </authorList>
    </citation>
    <scope>NUCLEOTIDE SEQUENCE [LARGE SCALE GENOMIC DNA]</scope>
    <source>
        <strain evidence="2">PC15</strain>
    </source>
</reference>
<dbReference type="InParanoid" id="A0A067NP61"/>
<proteinExistence type="predicted"/>
<dbReference type="EMBL" id="KL198010">
    <property type="protein sequence ID" value="KDQ25416.1"/>
    <property type="molecule type" value="Genomic_DNA"/>
</dbReference>
<dbReference type="Proteomes" id="UP000027073">
    <property type="component" value="Unassembled WGS sequence"/>
</dbReference>
<gene>
    <name evidence="1" type="ORF">PLEOSDRAFT_1045132</name>
</gene>
<dbReference type="AlphaFoldDB" id="A0A067NP61"/>
<evidence type="ECO:0000313" key="1">
    <source>
        <dbReference type="EMBL" id="KDQ25416.1"/>
    </source>
</evidence>
<dbReference type="HOGENOM" id="CLU_105684_0_0_1"/>
<name>A0A067NP61_PLEO1</name>
<dbReference type="OrthoDB" id="73875at2759"/>
<dbReference type="VEuPathDB" id="FungiDB:PLEOSDRAFT_1045132"/>